<dbReference type="GO" id="GO:0016787">
    <property type="term" value="F:hydrolase activity"/>
    <property type="evidence" value="ECO:0007669"/>
    <property type="project" value="UniProtKB-KW"/>
</dbReference>
<keyword evidence="2" id="KW-1185">Reference proteome</keyword>
<evidence type="ECO:0000313" key="1">
    <source>
        <dbReference type="EMBL" id="MFC3883820.1"/>
    </source>
</evidence>
<dbReference type="EMBL" id="JBHRZT010000043">
    <property type="protein sequence ID" value="MFC3883820.1"/>
    <property type="molecule type" value="Genomic_DNA"/>
</dbReference>
<keyword evidence="1" id="KW-0378">Hydrolase</keyword>
<sequence>MAYRLLALNIDGTLLNSQGRLTRETKEAIEYVKNKGVYITLVTNRHFLSAKKIAKALRVQSSLLITHSGGFIGSTVDKPIFEKRISEEKTFNLVQVLENFDCHIRILHERFSVANRVKLQGNAVAKTVLRSGEPLFYPIQFVDSLGDTLRDEPVATPKIEVYFSSEKEKEQAERTIASAFQGTEWFTYPNEDRCYITAGGVTKASGLRLVAQHLSIPMNEVVVIGNYFDDIEMVEQAGMGVAMGHSPNELKRVAGWVTRSNSENGVAYMVKELFRKQQRIGYLYHLNS</sequence>
<dbReference type="PANTHER" id="PTHR10000:SF50">
    <property type="entry name" value="STRESS RESPONSE PROTEIN YHAX"/>
    <property type="match status" value="1"/>
</dbReference>
<dbReference type="InterPro" id="IPR036412">
    <property type="entry name" value="HAD-like_sf"/>
</dbReference>
<dbReference type="Proteomes" id="UP001595752">
    <property type="component" value="Unassembled WGS sequence"/>
</dbReference>
<dbReference type="SUPFAM" id="SSF56784">
    <property type="entry name" value="HAD-like"/>
    <property type="match status" value="1"/>
</dbReference>
<reference evidence="2" key="1">
    <citation type="journal article" date="2019" name="Int. J. Syst. Evol. Microbiol.">
        <title>The Global Catalogue of Microorganisms (GCM) 10K type strain sequencing project: providing services to taxonomists for standard genome sequencing and annotation.</title>
        <authorList>
            <consortium name="The Broad Institute Genomics Platform"/>
            <consortium name="The Broad Institute Genome Sequencing Center for Infectious Disease"/>
            <person name="Wu L."/>
            <person name="Ma J."/>
        </authorList>
    </citation>
    <scope>NUCLEOTIDE SEQUENCE [LARGE SCALE GENOMIC DNA]</scope>
    <source>
        <strain evidence="2">CCUG 61889</strain>
    </source>
</reference>
<gene>
    <name evidence="1" type="ORF">ACFOU2_10025</name>
</gene>
<dbReference type="RefSeq" id="WP_377914672.1">
    <property type="nucleotide sequence ID" value="NZ_JBHRZT010000043.1"/>
</dbReference>
<organism evidence="1 2">
    <name type="scientific">Bacillus songklensis</name>
    <dbReference type="NCBI Taxonomy" id="1069116"/>
    <lineage>
        <taxon>Bacteria</taxon>
        <taxon>Bacillati</taxon>
        <taxon>Bacillota</taxon>
        <taxon>Bacilli</taxon>
        <taxon>Bacillales</taxon>
        <taxon>Bacillaceae</taxon>
        <taxon>Bacillus</taxon>
    </lineage>
</organism>
<dbReference type="Gene3D" id="3.30.1240.10">
    <property type="match status" value="1"/>
</dbReference>
<dbReference type="InterPro" id="IPR006379">
    <property type="entry name" value="HAD-SF_hydro_IIB"/>
</dbReference>
<dbReference type="PANTHER" id="PTHR10000">
    <property type="entry name" value="PHOSPHOSERINE PHOSPHATASE"/>
    <property type="match status" value="1"/>
</dbReference>
<dbReference type="Pfam" id="PF08282">
    <property type="entry name" value="Hydrolase_3"/>
    <property type="match status" value="1"/>
</dbReference>
<dbReference type="EC" id="3.1.3.-" evidence="1"/>
<dbReference type="InterPro" id="IPR023214">
    <property type="entry name" value="HAD_sf"/>
</dbReference>
<protein>
    <submittedName>
        <fullName evidence="1">Cof-type HAD-IIB family hydrolase</fullName>
        <ecNumber evidence="1">3.1.3.-</ecNumber>
    </submittedName>
</protein>
<evidence type="ECO:0000313" key="2">
    <source>
        <dbReference type="Proteomes" id="UP001595752"/>
    </source>
</evidence>
<dbReference type="NCBIfam" id="TIGR01484">
    <property type="entry name" value="HAD-SF-IIB"/>
    <property type="match status" value="1"/>
</dbReference>
<proteinExistence type="predicted"/>
<accession>A0ABV8B1U7</accession>
<dbReference type="CDD" id="cd07516">
    <property type="entry name" value="HAD_Pase"/>
    <property type="match status" value="1"/>
</dbReference>
<dbReference type="Gene3D" id="3.40.50.1000">
    <property type="entry name" value="HAD superfamily/HAD-like"/>
    <property type="match status" value="1"/>
</dbReference>
<name>A0ABV8B1U7_9BACI</name>
<comment type="caution">
    <text evidence="1">The sequence shown here is derived from an EMBL/GenBank/DDBJ whole genome shotgun (WGS) entry which is preliminary data.</text>
</comment>